<keyword evidence="2" id="KW-0238">DNA-binding</keyword>
<protein>
    <submittedName>
        <fullName evidence="6">IclR family transcriptional regulator</fullName>
    </submittedName>
</protein>
<dbReference type="InterPro" id="IPR014757">
    <property type="entry name" value="Tscrpt_reg_IclR_C"/>
</dbReference>
<dbReference type="InterPro" id="IPR005471">
    <property type="entry name" value="Tscrpt_reg_IclR_N"/>
</dbReference>
<dbReference type="InterPro" id="IPR036388">
    <property type="entry name" value="WH-like_DNA-bd_sf"/>
</dbReference>
<dbReference type="SUPFAM" id="SSF55781">
    <property type="entry name" value="GAF domain-like"/>
    <property type="match status" value="1"/>
</dbReference>
<dbReference type="Gene3D" id="3.30.450.40">
    <property type="match status" value="1"/>
</dbReference>
<evidence type="ECO:0000259" key="5">
    <source>
        <dbReference type="PROSITE" id="PS51078"/>
    </source>
</evidence>
<dbReference type="PROSITE" id="PS51077">
    <property type="entry name" value="HTH_ICLR"/>
    <property type="match status" value="1"/>
</dbReference>
<dbReference type="RefSeq" id="WP_247654359.1">
    <property type="nucleotide sequence ID" value="NZ_CP102845.1"/>
</dbReference>
<dbReference type="SMART" id="SM00346">
    <property type="entry name" value="HTH_ICLR"/>
    <property type="match status" value="1"/>
</dbReference>
<dbReference type="PANTHER" id="PTHR30136:SF24">
    <property type="entry name" value="HTH-TYPE TRANSCRIPTIONAL REPRESSOR ALLR"/>
    <property type="match status" value="1"/>
</dbReference>
<dbReference type="InterPro" id="IPR029016">
    <property type="entry name" value="GAF-like_dom_sf"/>
</dbReference>
<evidence type="ECO:0000256" key="1">
    <source>
        <dbReference type="ARBA" id="ARBA00023015"/>
    </source>
</evidence>
<accession>A0ABY5RZZ9</accession>
<dbReference type="Gene3D" id="1.10.10.10">
    <property type="entry name" value="Winged helix-like DNA-binding domain superfamily/Winged helix DNA-binding domain"/>
    <property type="match status" value="1"/>
</dbReference>
<keyword evidence="3" id="KW-0804">Transcription</keyword>
<sequence>MMDEITQDVENKHTIPAIDRMMQVLEALEHNNSTGLTIRELADVLDLPRTAVYRILNTLQRHDMVYRDKAGAYSLGRRLLALASHVASRANDFDIAAFSQPFLERLSSDLGEGVKLSVIDDEGIIVVAAAQGRREYALTVKPGQRMPIHASAASKLLLSYMEPEMLNQWLAEPLPAYTSKTLTDPKRLRAEFTRIRRLGWAQDKGESAPSICAFAAPVFFKEGKLAAAVSVPFLAGAEPSRMEEIRMAAIETARAMTNAMPA</sequence>
<dbReference type="PROSITE" id="PS51078">
    <property type="entry name" value="ICLR_ED"/>
    <property type="match status" value="1"/>
</dbReference>
<feature type="domain" description="IclR-ED" evidence="5">
    <location>
        <begin position="78"/>
        <end position="262"/>
    </location>
</feature>
<dbReference type="Pfam" id="PF01614">
    <property type="entry name" value="IclR_C"/>
    <property type="match status" value="1"/>
</dbReference>
<proteinExistence type="predicted"/>
<dbReference type="SUPFAM" id="SSF46785">
    <property type="entry name" value="Winged helix' DNA-binding domain"/>
    <property type="match status" value="1"/>
</dbReference>
<gene>
    <name evidence="6" type="ORF">HPT29_010795</name>
</gene>
<evidence type="ECO:0000256" key="2">
    <source>
        <dbReference type="ARBA" id="ARBA00023125"/>
    </source>
</evidence>
<dbReference type="Proteomes" id="UP001017257">
    <property type="component" value="Chromosome"/>
</dbReference>
<keyword evidence="1" id="KW-0805">Transcription regulation</keyword>
<evidence type="ECO:0000259" key="4">
    <source>
        <dbReference type="PROSITE" id="PS51077"/>
    </source>
</evidence>
<dbReference type="InterPro" id="IPR050707">
    <property type="entry name" value="HTH_MetabolicPath_Reg"/>
</dbReference>
<evidence type="ECO:0000313" key="6">
    <source>
        <dbReference type="EMBL" id="UVF21564.1"/>
    </source>
</evidence>
<organism evidence="6 7">
    <name type="scientific">Microvirga terrae</name>
    <dbReference type="NCBI Taxonomy" id="2740529"/>
    <lineage>
        <taxon>Bacteria</taxon>
        <taxon>Pseudomonadati</taxon>
        <taxon>Pseudomonadota</taxon>
        <taxon>Alphaproteobacteria</taxon>
        <taxon>Hyphomicrobiales</taxon>
        <taxon>Methylobacteriaceae</taxon>
        <taxon>Microvirga</taxon>
    </lineage>
</organism>
<dbReference type="PANTHER" id="PTHR30136">
    <property type="entry name" value="HELIX-TURN-HELIX TRANSCRIPTIONAL REGULATOR, ICLR FAMILY"/>
    <property type="match status" value="1"/>
</dbReference>
<dbReference type="Pfam" id="PF09339">
    <property type="entry name" value="HTH_IclR"/>
    <property type="match status" value="1"/>
</dbReference>
<evidence type="ECO:0000313" key="7">
    <source>
        <dbReference type="Proteomes" id="UP001017257"/>
    </source>
</evidence>
<feature type="domain" description="HTH iclR-type" evidence="4">
    <location>
        <begin position="15"/>
        <end position="77"/>
    </location>
</feature>
<evidence type="ECO:0000256" key="3">
    <source>
        <dbReference type="ARBA" id="ARBA00023163"/>
    </source>
</evidence>
<dbReference type="InterPro" id="IPR036390">
    <property type="entry name" value="WH_DNA-bd_sf"/>
</dbReference>
<dbReference type="EMBL" id="CP102845">
    <property type="protein sequence ID" value="UVF21564.1"/>
    <property type="molecule type" value="Genomic_DNA"/>
</dbReference>
<keyword evidence="7" id="KW-1185">Reference proteome</keyword>
<name>A0ABY5RZZ9_9HYPH</name>
<reference evidence="6" key="1">
    <citation type="submission" date="2022-08" db="EMBL/GenBank/DDBJ databases">
        <title>Microvirga terrae sp. nov., isolated from soil.</title>
        <authorList>
            <person name="Kim K.H."/>
            <person name="Seo Y.L."/>
            <person name="Kim J.M."/>
            <person name="Lee J.K."/>
            <person name="Han D.M."/>
            <person name="Jeon C.O."/>
        </authorList>
    </citation>
    <scope>NUCLEOTIDE SEQUENCE</scope>
    <source>
        <strain evidence="6">R24</strain>
    </source>
</reference>